<dbReference type="InterPro" id="IPR049868">
    <property type="entry name" value="V_Cas12k"/>
</dbReference>
<dbReference type="Proteomes" id="UP000185557">
    <property type="component" value="Unassembled WGS sequence"/>
</dbReference>
<evidence type="ECO:0000256" key="1">
    <source>
        <dbReference type="SAM" id="MobiDB-lite"/>
    </source>
</evidence>
<feature type="region of interest" description="Disordered" evidence="1">
    <location>
        <begin position="408"/>
        <end position="442"/>
    </location>
</feature>
<dbReference type="RefSeq" id="WP_073608258.1">
    <property type="nucleotide sequence ID" value="NZ_MRCG01000006.1"/>
</dbReference>
<comment type="caution">
    <text evidence="2">The sequence shown here is derived from an EMBL/GenBank/DDBJ whole genome shotgun (WGS) entry which is preliminary data.</text>
</comment>
<dbReference type="STRING" id="549789.NIES30_09845"/>
<sequence>MSIITIQCRLTASVATRQHLWNLMAHSNTPLVSELMRIIPLQPDFENWRQASKIPAKAIRDLCASFRKDERFAGQPGRFYSSASTMVAYTYDAWFALQASRLRRLYGMRRWLEILQSDTEMLKLCGVSWESFQERARAILQTATDQIQAKQPTPQPARRGNKKQRKQSDKIVSRRRLVDRLFQLYNESPETLDRCAIVRLLKNGCTVPEQAEQPERYQRMLLAKQTGVSRIERELASRLPKGRDLTDENFLNALELLTYQIPTSTEEFAQWKSQLLREPNPLPYPVLYSGNLNLTWFVEEVPRGKSQKPKQQICVKLNGLAKHVLKVQCDARQHHYFQRFVQDWDIYNRGKGPISGSLLLLRTASILWKPVQQSRHRATGEPWSDHSLYLHCQIDTKLLTQEGIEEKRQKKLASAQSSEQTRHATPVQAARQQGSLDRLQRSAQHPIHLPSRTPYQGQPQIILGVSFNLKHPVTVAVVDVQSQEVVKYHSSRQLLSTTDPKTDQSHLPQQQMAQQQSHDHERHKALKKDHYAPYKEANLGAYLNQVLAKRVVDIAIQFRVSSIVLPDTKGLRDKLEAQLRAKAASKIVGSVAAQKRYARTASIRLHHWSYNQLAELIKNRAAKLGIPVEVVPGLVADSPQATARDVVFSAYYRRQSASK</sequence>
<dbReference type="EMBL" id="MRCG01000006">
    <property type="protein sequence ID" value="OKH48329.1"/>
    <property type="molecule type" value="Genomic_DNA"/>
</dbReference>
<feature type="compositionally biased region" description="Basic and acidic residues" evidence="1">
    <location>
        <begin position="517"/>
        <end position="526"/>
    </location>
</feature>
<keyword evidence="3" id="KW-1185">Reference proteome</keyword>
<dbReference type="NCBIfam" id="NF038191">
    <property type="entry name" value="V_Cas12k"/>
    <property type="match status" value="1"/>
</dbReference>
<name>A0A1U7J637_9CYAN</name>
<dbReference type="AlphaFoldDB" id="A0A1U7J637"/>
<feature type="region of interest" description="Disordered" evidence="1">
    <location>
        <begin position="493"/>
        <end position="526"/>
    </location>
</feature>
<dbReference type="OrthoDB" id="527512at2"/>
<evidence type="ECO:0000313" key="2">
    <source>
        <dbReference type="EMBL" id="OKH48329.1"/>
    </source>
</evidence>
<proteinExistence type="predicted"/>
<gene>
    <name evidence="2" type="ORF">NIES30_09845</name>
</gene>
<protein>
    <submittedName>
        <fullName evidence="2">Uncharacterized protein</fullName>
    </submittedName>
</protein>
<reference evidence="2 3" key="1">
    <citation type="submission" date="2016-11" db="EMBL/GenBank/DDBJ databases">
        <title>Draft Genome Sequences of Nine Cyanobacterial Strains from Diverse Habitats.</title>
        <authorList>
            <person name="Zhu T."/>
            <person name="Hou S."/>
            <person name="Lu X."/>
            <person name="Hess W.R."/>
        </authorList>
    </citation>
    <scope>NUCLEOTIDE SEQUENCE [LARGE SCALE GENOMIC DNA]</scope>
    <source>
        <strain evidence="2 3">NIES-30</strain>
    </source>
</reference>
<organism evidence="2 3">
    <name type="scientific">Phormidium tenue NIES-30</name>
    <dbReference type="NCBI Taxonomy" id="549789"/>
    <lineage>
        <taxon>Bacteria</taxon>
        <taxon>Bacillati</taxon>
        <taxon>Cyanobacteriota</taxon>
        <taxon>Cyanophyceae</taxon>
        <taxon>Oscillatoriophycideae</taxon>
        <taxon>Oscillatoriales</taxon>
        <taxon>Oscillatoriaceae</taxon>
        <taxon>Phormidium</taxon>
    </lineage>
</organism>
<evidence type="ECO:0000313" key="3">
    <source>
        <dbReference type="Proteomes" id="UP000185557"/>
    </source>
</evidence>
<feature type="region of interest" description="Disordered" evidence="1">
    <location>
        <begin position="144"/>
        <end position="170"/>
    </location>
</feature>
<accession>A0A1U7J637</accession>